<dbReference type="PROSITE" id="PS00476">
    <property type="entry name" value="FATTY_ACID_DESATUR_1"/>
    <property type="match status" value="1"/>
</dbReference>
<dbReference type="GO" id="GO:0005506">
    <property type="term" value="F:iron ion binding"/>
    <property type="evidence" value="ECO:0007669"/>
    <property type="project" value="TreeGrafter"/>
</dbReference>
<name>A0A7E5VVD0_TRINI</name>
<dbReference type="GO" id="GO:0005789">
    <property type="term" value="C:endoplasmic reticulum membrane"/>
    <property type="evidence" value="ECO:0007669"/>
    <property type="project" value="TreeGrafter"/>
</dbReference>
<evidence type="ECO:0000256" key="8">
    <source>
        <dbReference type="ARBA" id="ARBA00023002"/>
    </source>
</evidence>
<keyword evidence="16" id="KW-1185">Reference proteome</keyword>
<keyword evidence="9" id="KW-0408">Iron</keyword>
<dbReference type="Pfam" id="PF00487">
    <property type="entry name" value="FA_desaturase"/>
    <property type="match status" value="1"/>
</dbReference>
<evidence type="ECO:0000256" key="9">
    <source>
        <dbReference type="ARBA" id="ARBA00023004"/>
    </source>
</evidence>
<keyword evidence="5" id="KW-0479">Metal-binding</keyword>
<sequence length="349" mass="39901">MSGENLIEQSCKLNTENHSKAVNGKMEPAADAEASPRPKLILFWPNIVLFVVFHVALVYAIYLAFTKAMWQTNVFAYVLGLLSNVSVTAGVHRLWSHRAYKAKLPLRLFLLFFFTMIYEGSVLHWVRDHRVHHKHCDTDADPHNSRRGFFYAHVGWAMARKNPEVIAKGRTIDVSDILSDPWLRFQHKYYLRLVIVICYVLPTYIPTLWGEEAWTAFFVAGVLRHVLSTHAIALINSAAHMYGTKPYDKNILPVENKLVSLLATGEGFHNYHHTFPWDYKAAELGGYSLNFATFFIDVMAKLGLAYDLKTVSPELIEKRVKKTGDGSHPVWGWNDKDMPEEDRKSAIIL</sequence>
<keyword evidence="3 13" id="KW-0444">Lipid biosynthesis</keyword>
<dbReference type="RefSeq" id="XP_026732290.1">
    <property type="nucleotide sequence ID" value="XM_026876489.1"/>
</dbReference>
<proteinExistence type="inferred from homology"/>
<evidence type="ECO:0000256" key="12">
    <source>
        <dbReference type="ARBA" id="ARBA00023160"/>
    </source>
</evidence>
<evidence type="ECO:0000256" key="2">
    <source>
        <dbReference type="ARBA" id="ARBA00009295"/>
    </source>
</evidence>
<comment type="domain">
    <text evidence="13">The histidine box domains are involved in binding the catalytic metal ions.</text>
</comment>
<evidence type="ECO:0000256" key="13">
    <source>
        <dbReference type="RuleBase" id="RU000581"/>
    </source>
</evidence>
<evidence type="ECO:0000256" key="7">
    <source>
        <dbReference type="ARBA" id="ARBA00022989"/>
    </source>
</evidence>
<dbReference type="GO" id="GO:0004768">
    <property type="term" value="F:stearoyl-CoA 9-desaturase activity"/>
    <property type="evidence" value="ECO:0007669"/>
    <property type="project" value="TreeGrafter"/>
</dbReference>
<feature type="transmembrane region" description="Helical" evidence="14">
    <location>
        <begin position="189"/>
        <end position="207"/>
    </location>
</feature>
<evidence type="ECO:0000313" key="16">
    <source>
        <dbReference type="Proteomes" id="UP000322000"/>
    </source>
</evidence>
<dbReference type="InterPro" id="IPR015876">
    <property type="entry name" value="Acyl-CoA_DS"/>
</dbReference>
<keyword evidence="4 13" id="KW-0812">Transmembrane</keyword>
<comment type="subcellular location">
    <subcellularLocation>
        <location evidence="1">Membrane</location>
        <topology evidence="1">Multi-pass membrane protein</topology>
    </subcellularLocation>
</comment>
<evidence type="ECO:0000256" key="6">
    <source>
        <dbReference type="ARBA" id="ARBA00022832"/>
    </source>
</evidence>
<dbReference type="InterPro" id="IPR001522">
    <property type="entry name" value="FADS-1_CS"/>
</dbReference>
<dbReference type="OrthoDB" id="10260134at2759"/>
<keyword evidence="7 14" id="KW-1133">Transmembrane helix</keyword>
<evidence type="ECO:0000256" key="14">
    <source>
        <dbReference type="SAM" id="Phobius"/>
    </source>
</evidence>
<organism evidence="16 17">
    <name type="scientific">Trichoplusia ni</name>
    <name type="common">Cabbage looper</name>
    <dbReference type="NCBI Taxonomy" id="7111"/>
    <lineage>
        <taxon>Eukaryota</taxon>
        <taxon>Metazoa</taxon>
        <taxon>Ecdysozoa</taxon>
        <taxon>Arthropoda</taxon>
        <taxon>Hexapoda</taxon>
        <taxon>Insecta</taxon>
        <taxon>Pterygota</taxon>
        <taxon>Neoptera</taxon>
        <taxon>Endopterygota</taxon>
        <taxon>Lepidoptera</taxon>
        <taxon>Glossata</taxon>
        <taxon>Ditrysia</taxon>
        <taxon>Noctuoidea</taxon>
        <taxon>Noctuidae</taxon>
        <taxon>Plusiinae</taxon>
        <taxon>Trichoplusia</taxon>
    </lineage>
</organism>
<dbReference type="PANTHER" id="PTHR11351">
    <property type="entry name" value="ACYL-COA DESATURASE"/>
    <property type="match status" value="1"/>
</dbReference>
<comment type="similarity">
    <text evidence="2 13">Belongs to the fatty acid desaturase type 1 family.</text>
</comment>
<reference evidence="17" key="1">
    <citation type="submission" date="2025-08" db="UniProtKB">
        <authorList>
            <consortium name="RefSeq"/>
        </authorList>
    </citation>
    <scope>IDENTIFICATION</scope>
</reference>
<evidence type="ECO:0000256" key="4">
    <source>
        <dbReference type="ARBA" id="ARBA00022692"/>
    </source>
</evidence>
<comment type="cofactor">
    <cofactor evidence="13">
        <name>Fe(2+)</name>
        <dbReference type="ChEBI" id="CHEBI:29033"/>
    </cofactor>
</comment>
<feature type="domain" description="Fatty acid desaturase" evidence="15">
    <location>
        <begin position="70"/>
        <end position="276"/>
    </location>
</feature>
<evidence type="ECO:0000256" key="3">
    <source>
        <dbReference type="ARBA" id="ARBA00022516"/>
    </source>
</evidence>
<gene>
    <name evidence="17" type="primary">LOC113497105</name>
</gene>
<keyword evidence="8 13" id="KW-0560">Oxidoreductase</keyword>
<dbReference type="PRINTS" id="PR00075">
    <property type="entry name" value="FACDDSATRASE"/>
</dbReference>
<keyword evidence="11 14" id="KW-0472">Membrane</keyword>
<evidence type="ECO:0000256" key="1">
    <source>
        <dbReference type="ARBA" id="ARBA00004141"/>
    </source>
</evidence>
<dbReference type="GeneID" id="113497105"/>
<evidence type="ECO:0000259" key="15">
    <source>
        <dbReference type="Pfam" id="PF00487"/>
    </source>
</evidence>
<dbReference type="InParanoid" id="A0A7E5VVD0"/>
<keyword evidence="12 13" id="KW-0275">Fatty acid biosynthesis</keyword>
<dbReference type="KEGG" id="tnl:113497105"/>
<evidence type="ECO:0000256" key="5">
    <source>
        <dbReference type="ARBA" id="ARBA00022723"/>
    </source>
</evidence>
<evidence type="ECO:0000256" key="10">
    <source>
        <dbReference type="ARBA" id="ARBA00023098"/>
    </source>
</evidence>
<dbReference type="PANTHER" id="PTHR11351:SF31">
    <property type="entry name" value="DESATURASE 1, ISOFORM A-RELATED"/>
    <property type="match status" value="1"/>
</dbReference>
<feature type="transmembrane region" description="Helical" evidence="14">
    <location>
        <begin position="74"/>
        <end position="95"/>
    </location>
</feature>
<dbReference type="AlphaFoldDB" id="A0A7E5VVD0"/>
<accession>A0A7E5VVD0</accession>
<evidence type="ECO:0000313" key="17">
    <source>
        <dbReference type="RefSeq" id="XP_026732290.1"/>
    </source>
</evidence>
<dbReference type="GO" id="GO:0006636">
    <property type="term" value="P:unsaturated fatty acid biosynthetic process"/>
    <property type="evidence" value="ECO:0007669"/>
    <property type="project" value="TreeGrafter"/>
</dbReference>
<dbReference type="InterPro" id="IPR005804">
    <property type="entry name" value="FA_desaturase_dom"/>
</dbReference>
<dbReference type="CDD" id="cd03505">
    <property type="entry name" value="Delta9-FADS-like"/>
    <property type="match status" value="1"/>
</dbReference>
<feature type="transmembrane region" description="Helical" evidence="14">
    <location>
        <begin position="41"/>
        <end position="62"/>
    </location>
</feature>
<protein>
    <submittedName>
        <fullName evidence="17">Acyl-CoA Delta(11) desaturase-like isoform X1</fullName>
    </submittedName>
</protein>
<feature type="transmembrane region" description="Helical" evidence="14">
    <location>
        <begin position="107"/>
        <end position="126"/>
    </location>
</feature>
<evidence type="ECO:0000256" key="11">
    <source>
        <dbReference type="ARBA" id="ARBA00023136"/>
    </source>
</evidence>
<keyword evidence="6" id="KW-0276">Fatty acid metabolism</keyword>
<feature type="transmembrane region" description="Helical" evidence="14">
    <location>
        <begin position="213"/>
        <end position="235"/>
    </location>
</feature>
<dbReference type="Proteomes" id="UP000322000">
    <property type="component" value="Chromosome 9"/>
</dbReference>
<keyword evidence="10" id="KW-0443">Lipid metabolism</keyword>